<dbReference type="Gene3D" id="3.60.20.10">
    <property type="entry name" value="Glutamine Phosphoribosylpyrophosphate, subunit 1, domain 1"/>
    <property type="match status" value="1"/>
</dbReference>
<keyword evidence="1" id="KW-0865">Zymogen</keyword>
<dbReference type="PANTHER" id="PTHR32194">
    <property type="entry name" value="METALLOPROTEASE TLDD"/>
    <property type="match status" value="1"/>
</dbReference>
<organism evidence="3 4">
    <name type="scientific">Oldenlandia corymbosa var. corymbosa</name>
    <dbReference type="NCBI Taxonomy" id="529605"/>
    <lineage>
        <taxon>Eukaryota</taxon>
        <taxon>Viridiplantae</taxon>
        <taxon>Streptophyta</taxon>
        <taxon>Embryophyta</taxon>
        <taxon>Tracheophyta</taxon>
        <taxon>Spermatophyta</taxon>
        <taxon>Magnoliopsida</taxon>
        <taxon>eudicotyledons</taxon>
        <taxon>Gunneridae</taxon>
        <taxon>Pentapetalae</taxon>
        <taxon>asterids</taxon>
        <taxon>lamiids</taxon>
        <taxon>Gentianales</taxon>
        <taxon>Rubiaceae</taxon>
        <taxon>Rubioideae</taxon>
        <taxon>Spermacoceae</taxon>
        <taxon>Hedyotis-Oldenlandia complex</taxon>
        <taxon>Oldenlandia</taxon>
    </lineage>
</organism>
<dbReference type="Pfam" id="PF00227">
    <property type="entry name" value="Proteasome"/>
    <property type="match status" value="1"/>
</dbReference>
<accession>A0AAV1DZ00</accession>
<dbReference type="GO" id="GO:0051603">
    <property type="term" value="P:proteolysis involved in protein catabolic process"/>
    <property type="evidence" value="ECO:0007669"/>
    <property type="project" value="InterPro"/>
</dbReference>
<sequence length="191" mass="21062">MDLRGPKHRSKLQFTPIRTSDSSPNNTDNSWSSTASGKKRKYLPNKCREYEVKEGREACAAEASNWLAEFLTLYPDDSFSLGVLIAGWDQESGPALYKVNGKGKRLKSSMAGTGCAAGVWAALTENPSYDIKNISLAEASELAKRTLCFGVYMAFEYGDSVSVFHVGRDGIEWVVREEDIVQIAEAMDIAF</sequence>
<name>A0AAV1DZ00_OLDCO</name>
<feature type="compositionally biased region" description="Low complexity" evidence="2">
    <location>
        <begin position="19"/>
        <end position="34"/>
    </location>
</feature>
<dbReference type="GO" id="GO:0005839">
    <property type="term" value="C:proteasome core complex"/>
    <property type="evidence" value="ECO:0007669"/>
    <property type="project" value="InterPro"/>
</dbReference>
<protein>
    <submittedName>
        <fullName evidence="3">OLC1v1012367C1</fullName>
    </submittedName>
</protein>
<reference evidence="3" key="1">
    <citation type="submission" date="2023-03" db="EMBL/GenBank/DDBJ databases">
        <authorList>
            <person name="Julca I."/>
        </authorList>
    </citation>
    <scope>NUCLEOTIDE SEQUENCE</scope>
</reference>
<evidence type="ECO:0000313" key="3">
    <source>
        <dbReference type="EMBL" id="CAI9112004.1"/>
    </source>
</evidence>
<feature type="compositionally biased region" description="Basic residues" evidence="2">
    <location>
        <begin position="1"/>
        <end position="11"/>
    </location>
</feature>
<dbReference type="EMBL" id="OX459124">
    <property type="protein sequence ID" value="CAI9112004.1"/>
    <property type="molecule type" value="Genomic_DNA"/>
</dbReference>
<evidence type="ECO:0000256" key="1">
    <source>
        <dbReference type="ARBA" id="ARBA00023145"/>
    </source>
</evidence>
<dbReference type="AlphaFoldDB" id="A0AAV1DZ00"/>
<feature type="region of interest" description="Disordered" evidence="2">
    <location>
        <begin position="1"/>
        <end position="38"/>
    </location>
</feature>
<proteinExistence type="predicted"/>
<dbReference type="InterPro" id="IPR001353">
    <property type="entry name" value="Proteasome_sua/b"/>
</dbReference>
<gene>
    <name evidence="3" type="ORF">OLC1_LOCUS19276</name>
</gene>
<dbReference type="Proteomes" id="UP001161247">
    <property type="component" value="Chromosome 7"/>
</dbReference>
<dbReference type="GO" id="GO:0005737">
    <property type="term" value="C:cytoplasm"/>
    <property type="evidence" value="ECO:0007669"/>
    <property type="project" value="TreeGrafter"/>
</dbReference>
<keyword evidence="4" id="KW-1185">Reference proteome</keyword>
<dbReference type="PANTHER" id="PTHR32194:SF3">
    <property type="entry name" value="PROTEASOME SUBUNIT BETA"/>
    <property type="match status" value="1"/>
</dbReference>
<dbReference type="SUPFAM" id="SSF56235">
    <property type="entry name" value="N-terminal nucleophile aminohydrolases (Ntn hydrolases)"/>
    <property type="match status" value="1"/>
</dbReference>
<evidence type="ECO:0000313" key="4">
    <source>
        <dbReference type="Proteomes" id="UP001161247"/>
    </source>
</evidence>
<evidence type="ECO:0000256" key="2">
    <source>
        <dbReference type="SAM" id="MobiDB-lite"/>
    </source>
</evidence>
<dbReference type="InterPro" id="IPR023333">
    <property type="entry name" value="Proteasome_suB-type"/>
</dbReference>
<dbReference type="InterPro" id="IPR029055">
    <property type="entry name" value="Ntn_hydrolases_N"/>
</dbReference>